<evidence type="ECO:0000313" key="3">
    <source>
        <dbReference type="Proteomes" id="UP000388235"/>
    </source>
</evidence>
<sequence>MKLVKGWMLAGVMLAAATAQAGSHGMSVDAMLEKASAANSKAKAMGYEWTITAPAIKKAQAAKEAGKADEAKGLASKALYWAEASVFQAENEDQNWKMRVPR</sequence>
<accession>A0A5Q2Q877</accession>
<keyword evidence="3" id="KW-1185">Reference proteome</keyword>
<dbReference type="EMBL" id="CP045871">
    <property type="protein sequence ID" value="QGG80829.1"/>
    <property type="molecule type" value="Genomic_DNA"/>
</dbReference>
<feature type="chain" id="PRO_5024384035" description="SoxXA-binding protein SoxK" evidence="1">
    <location>
        <begin position="22"/>
        <end position="102"/>
    </location>
</feature>
<organism evidence="2 3">
    <name type="scientific">Litorivicinus lipolyticus</name>
    <dbReference type="NCBI Taxonomy" id="418701"/>
    <lineage>
        <taxon>Bacteria</taxon>
        <taxon>Pseudomonadati</taxon>
        <taxon>Pseudomonadota</taxon>
        <taxon>Gammaproteobacteria</taxon>
        <taxon>Oceanospirillales</taxon>
        <taxon>Litorivicinaceae</taxon>
        <taxon>Litorivicinus</taxon>
    </lineage>
</organism>
<reference evidence="2 3" key="1">
    <citation type="submission" date="2019-11" db="EMBL/GenBank/DDBJ databases">
        <authorList>
            <person name="Khan S.A."/>
            <person name="Jeon C.O."/>
            <person name="Chun B.H."/>
        </authorList>
    </citation>
    <scope>NUCLEOTIDE SEQUENCE [LARGE SCALE GENOMIC DNA]</scope>
    <source>
        <strain evidence="2 3">IMCC 1097</strain>
    </source>
</reference>
<name>A0A5Q2Q877_9GAMM</name>
<proteinExistence type="predicted"/>
<evidence type="ECO:0000313" key="2">
    <source>
        <dbReference type="EMBL" id="QGG80829.1"/>
    </source>
</evidence>
<gene>
    <name evidence="2" type="ORF">GH975_09705</name>
</gene>
<feature type="signal peptide" evidence="1">
    <location>
        <begin position="1"/>
        <end position="21"/>
    </location>
</feature>
<dbReference type="AlphaFoldDB" id="A0A5Q2Q877"/>
<dbReference type="RefSeq" id="WP_153714333.1">
    <property type="nucleotide sequence ID" value="NZ_CP045871.1"/>
</dbReference>
<evidence type="ECO:0008006" key="4">
    <source>
        <dbReference type="Google" id="ProtNLM"/>
    </source>
</evidence>
<protein>
    <recommendedName>
        <fullName evidence="4">SoxXA-binding protein SoxK</fullName>
    </recommendedName>
</protein>
<dbReference type="KEGG" id="llp:GH975_09705"/>
<keyword evidence="1" id="KW-0732">Signal</keyword>
<evidence type="ECO:0000256" key="1">
    <source>
        <dbReference type="SAM" id="SignalP"/>
    </source>
</evidence>
<dbReference type="Proteomes" id="UP000388235">
    <property type="component" value="Chromosome"/>
</dbReference>